<keyword evidence="2" id="KW-1185">Reference proteome</keyword>
<organism evidence="1 2">
    <name type="scientific">Campylobacter blaseri</name>
    <dbReference type="NCBI Taxonomy" id="2042961"/>
    <lineage>
        <taxon>Bacteria</taxon>
        <taxon>Pseudomonadati</taxon>
        <taxon>Campylobacterota</taxon>
        <taxon>Epsilonproteobacteria</taxon>
        <taxon>Campylobacterales</taxon>
        <taxon>Campylobacteraceae</taxon>
        <taxon>Campylobacter</taxon>
    </lineage>
</organism>
<accession>A0A2P8QYG5</accession>
<name>A0A2P8QYG5_9BACT</name>
<dbReference type="Proteomes" id="UP000240535">
    <property type="component" value="Unassembled WGS sequence"/>
</dbReference>
<gene>
    <name evidence="1" type="ORF">CQ405_08695</name>
</gene>
<proteinExistence type="predicted"/>
<protein>
    <submittedName>
        <fullName evidence="1">Uncharacterized protein</fullName>
    </submittedName>
</protein>
<reference evidence="2" key="1">
    <citation type="submission" date="2017-10" db="EMBL/GenBank/DDBJ databases">
        <title>Campylobacter species from seals.</title>
        <authorList>
            <person name="Gilbert M.J."/>
            <person name="Zomer A.L."/>
            <person name="Timmerman A.J."/>
            <person name="Duim B."/>
            <person name="Wagenaar J.A."/>
        </authorList>
    </citation>
    <scope>NUCLEOTIDE SEQUENCE [LARGE SCALE GENOMIC DNA]</scope>
    <source>
        <strain evidence="2">17S00004-5</strain>
    </source>
</reference>
<sequence length="109" mass="13284">MTICKDELILHKYKYIWSKHCRSGYIKSHNKYKALKDNKTSVIKDNWTLLFKKEENNLKHIEYKSLVDIKSSYREKLLQLNNEFKEYKFPDTPIKRNEILAYIQKNLKI</sequence>
<dbReference type="EMBL" id="PDHH01000009">
    <property type="protein sequence ID" value="PSM51298.1"/>
    <property type="molecule type" value="Genomic_DNA"/>
</dbReference>
<evidence type="ECO:0000313" key="1">
    <source>
        <dbReference type="EMBL" id="PSM51298.1"/>
    </source>
</evidence>
<comment type="caution">
    <text evidence="1">The sequence shown here is derived from an EMBL/GenBank/DDBJ whole genome shotgun (WGS) entry which is preliminary data.</text>
</comment>
<evidence type="ECO:0000313" key="2">
    <source>
        <dbReference type="Proteomes" id="UP000240535"/>
    </source>
</evidence>
<dbReference type="AlphaFoldDB" id="A0A2P8QYG5"/>